<dbReference type="Proteomes" id="UP000694861">
    <property type="component" value="Linkage group LG2"/>
</dbReference>
<dbReference type="PANTHER" id="PTHR47584:SF14">
    <property type="entry name" value="L10-INTERACTING MYB DOMAIN-CONTAINING PROTEIN-LIKE"/>
    <property type="match status" value="1"/>
</dbReference>
<dbReference type="GeneID" id="103322434"/>
<reference evidence="2" key="1">
    <citation type="journal article" date="2012" name="Nat. Commun.">
        <title>The genome of Prunus mume.</title>
        <authorList>
            <person name="Zhang Q."/>
            <person name="Chen W."/>
            <person name="Sun L."/>
            <person name="Zhao F."/>
            <person name="Huang B."/>
            <person name="Yang W."/>
            <person name="Tao Y."/>
            <person name="Wang J."/>
            <person name="Yuan Z."/>
            <person name="Fan G."/>
            <person name="Xing Z."/>
            <person name="Han C."/>
            <person name="Pan H."/>
            <person name="Zhong X."/>
            <person name="Shi W."/>
            <person name="Liang X."/>
            <person name="Du D."/>
            <person name="Sun F."/>
            <person name="Xu Z."/>
            <person name="Hao R."/>
            <person name="Lv T."/>
            <person name="Lv Y."/>
            <person name="Zheng Z."/>
            <person name="Sun M."/>
            <person name="Luo L."/>
            <person name="Cai M."/>
            <person name="Gao Y."/>
            <person name="Wang J."/>
            <person name="Yin Y."/>
            <person name="Xu X."/>
            <person name="Cheng T."/>
            <person name="Wang J."/>
        </authorList>
    </citation>
    <scope>NUCLEOTIDE SEQUENCE [LARGE SCALE GENOMIC DNA]</scope>
</reference>
<feature type="domain" description="Myb/SANT-like" evidence="1">
    <location>
        <begin position="13"/>
        <end position="107"/>
    </location>
</feature>
<keyword evidence="2" id="KW-1185">Reference proteome</keyword>
<protein>
    <submittedName>
        <fullName evidence="3">L10-interacting MYB domain-containing protein-like</fullName>
    </submittedName>
</protein>
<accession>A0ABM0NC54</accession>
<dbReference type="Pfam" id="PF12776">
    <property type="entry name" value="Myb_DNA-bind_3"/>
    <property type="match status" value="1"/>
</dbReference>
<dbReference type="InterPro" id="IPR045026">
    <property type="entry name" value="LIMYB"/>
</dbReference>
<dbReference type="PANTHER" id="PTHR47584">
    <property type="match status" value="1"/>
</dbReference>
<evidence type="ECO:0000313" key="3">
    <source>
        <dbReference type="RefSeq" id="XP_008222570.1"/>
    </source>
</evidence>
<dbReference type="InterPro" id="IPR024752">
    <property type="entry name" value="Myb/SANT-like_dom"/>
</dbReference>
<sequence>MASKNVDGQEKMSWPPRHETIFIHLLHEHVKKGDLQTSTFKMKVWAEISDELYAQCGLKCTIPQLKSNFNRLRKVHRYFSDLIEHTIFGWDPIANTVTALEDVWASYLKSKPKAKQFRTQDLEDYQVLGEIFNTTIATGRLHYASSQLPPNSDDKRELENNFLNTGVHIDVDLDDDGDKPQLEKEKSLEASSTSKEMYSIEECIEIFETMGDIDNDTFNKMLEKIVLIEWRKIFVTMPAARKRAWLASL</sequence>
<organism evidence="2 3">
    <name type="scientific">Prunus mume</name>
    <name type="common">Japanese apricot</name>
    <name type="synonym">Armeniaca mume</name>
    <dbReference type="NCBI Taxonomy" id="102107"/>
    <lineage>
        <taxon>Eukaryota</taxon>
        <taxon>Viridiplantae</taxon>
        <taxon>Streptophyta</taxon>
        <taxon>Embryophyta</taxon>
        <taxon>Tracheophyta</taxon>
        <taxon>Spermatophyta</taxon>
        <taxon>Magnoliopsida</taxon>
        <taxon>eudicotyledons</taxon>
        <taxon>Gunneridae</taxon>
        <taxon>Pentapetalae</taxon>
        <taxon>rosids</taxon>
        <taxon>fabids</taxon>
        <taxon>Rosales</taxon>
        <taxon>Rosaceae</taxon>
        <taxon>Amygdaloideae</taxon>
        <taxon>Amygdaleae</taxon>
        <taxon>Prunus</taxon>
    </lineage>
</organism>
<evidence type="ECO:0000313" key="2">
    <source>
        <dbReference type="Proteomes" id="UP000694861"/>
    </source>
</evidence>
<reference evidence="3" key="2">
    <citation type="submission" date="2025-08" db="UniProtKB">
        <authorList>
            <consortium name="RefSeq"/>
        </authorList>
    </citation>
    <scope>IDENTIFICATION</scope>
</reference>
<dbReference type="RefSeq" id="XP_008222570.1">
    <property type="nucleotide sequence ID" value="XM_008224348.1"/>
</dbReference>
<name>A0ABM0NC54_PRUMU</name>
<evidence type="ECO:0000259" key="1">
    <source>
        <dbReference type="Pfam" id="PF12776"/>
    </source>
</evidence>
<proteinExistence type="predicted"/>
<gene>
    <name evidence="3" type="primary">LOC103322434</name>
</gene>